<dbReference type="EMBL" id="NIVC01000010">
    <property type="protein sequence ID" value="PAA94389.1"/>
    <property type="molecule type" value="Genomic_DNA"/>
</dbReference>
<comment type="caution">
    <text evidence="1">The sequence shown here is derived from an EMBL/GenBank/DDBJ whole genome shotgun (WGS) entry which is preliminary data.</text>
</comment>
<gene>
    <name evidence="1" type="ORF">BOX15_Mlig033311g1</name>
</gene>
<feature type="non-terminal residue" evidence="1">
    <location>
        <position position="1"/>
    </location>
</feature>
<keyword evidence="2" id="KW-1185">Reference proteome</keyword>
<sequence length="140" mass="15260">ICKIKIKMSQQPIRVHGRILLPSNPASLPTPSYLTVGLSDTSLMDAPAVSLAKSSAEISESYNRSGAAQALTYSLSGATRQETGCMPNAYSVSATINVGWKPTEQEWVRKGDYLVDTTHNVPVIEGQTEYEMDISLIHYN</sequence>
<organism evidence="1 2">
    <name type="scientific">Macrostomum lignano</name>
    <dbReference type="NCBI Taxonomy" id="282301"/>
    <lineage>
        <taxon>Eukaryota</taxon>
        <taxon>Metazoa</taxon>
        <taxon>Spiralia</taxon>
        <taxon>Lophotrochozoa</taxon>
        <taxon>Platyhelminthes</taxon>
        <taxon>Rhabditophora</taxon>
        <taxon>Macrostomorpha</taxon>
        <taxon>Macrostomida</taxon>
        <taxon>Macrostomidae</taxon>
        <taxon>Macrostomum</taxon>
    </lineage>
</organism>
<reference evidence="1 2" key="1">
    <citation type="submission" date="2017-06" db="EMBL/GenBank/DDBJ databases">
        <title>A platform for efficient transgenesis in Macrostomum lignano, a flatworm model organism for stem cell research.</title>
        <authorList>
            <person name="Berezikov E."/>
        </authorList>
    </citation>
    <scope>NUCLEOTIDE SEQUENCE [LARGE SCALE GENOMIC DNA]</scope>
    <source>
        <strain evidence="1">DV1</strain>
        <tissue evidence="1">Whole organism</tissue>
    </source>
</reference>
<dbReference type="AlphaFoldDB" id="A0A267HA11"/>
<evidence type="ECO:0000313" key="1">
    <source>
        <dbReference type="EMBL" id="PAA94389.1"/>
    </source>
</evidence>
<name>A0A267HA11_9PLAT</name>
<accession>A0A267HA11</accession>
<protein>
    <submittedName>
        <fullName evidence="1">Uncharacterized protein</fullName>
    </submittedName>
</protein>
<evidence type="ECO:0000313" key="2">
    <source>
        <dbReference type="Proteomes" id="UP000215902"/>
    </source>
</evidence>
<proteinExistence type="predicted"/>
<dbReference type="OrthoDB" id="5972801at2759"/>
<dbReference type="Proteomes" id="UP000215902">
    <property type="component" value="Unassembled WGS sequence"/>
</dbReference>